<evidence type="ECO:0000313" key="2">
    <source>
        <dbReference type="EMBL" id="KNC82665.1"/>
    </source>
</evidence>
<evidence type="ECO:0000313" key="3">
    <source>
        <dbReference type="Proteomes" id="UP000054560"/>
    </source>
</evidence>
<proteinExistence type="predicted"/>
<name>A0A0L0G0S8_9EUKA</name>
<feature type="compositionally biased region" description="Low complexity" evidence="1">
    <location>
        <begin position="82"/>
        <end position="97"/>
    </location>
</feature>
<dbReference type="AlphaFoldDB" id="A0A0L0G0S8"/>
<gene>
    <name evidence="2" type="ORF">SARC_05065</name>
</gene>
<feature type="compositionally biased region" description="Low complexity" evidence="1">
    <location>
        <begin position="51"/>
        <end position="70"/>
    </location>
</feature>
<dbReference type="GeneID" id="25905569"/>
<feature type="compositionally biased region" description="Polar residues" evidence="1">
    <location>
        <begin position="113"/>
        <end position="129"/>
    </location>
</feature>
<organism evidence="2 3">
    <name type="scientific">Sphaeroforma arctica JP610</name>
    <dbReference type="NCBI Taxonomy" id="667725"/>
    <lineage>
        <taxon>Eukaryota</taxon>
        <taxon>Ichthyosporea</taxon>
        <taxon>Ichthyophonida</taxon>
        <taxon>Sphaeroforma</taxon>
    </lineage>
</organism>
<accession>A0A0L0G0S8</accession>
<protein>
    <submittedName>
        <fullName evidence="2">Uncharacterized protein</fullName>
    </submittedName>
</protein>
<dbReference type="Proteomes" id="UP000054560">
    <property type="component" value="Unassembled WGS sequence"/>
</dbReference>
<feature type="region of interest" description="Disordered" evidence="1">
    <location>
        <begin position="1"/>
        <end position="150"/>
    </location>
</feature>
<evidence type="ECO:0000256" key="1">
    <source>
        <dbReference type="SAM" id="MobiDB-lite"/>
    </source>
</evidence>
<dbReference type="RefSeq" id="XP_014156567.1">
    <property type="nucleotide sequence ID" value="XM_014301092.1"/>
</dbReference>
<keyword evidence="3" id="KW-1185">Reference proteome</keyword>
<feature type="compositionally biased region" description="Basic and acidic residues" evidence="1">
    <location>
        <begin position="1"/>
        <end position="29"/>
    </location>
</feature>
<reference evidence="2 3" key="1">
    <citation type="submission" date="2011-02" db="EMBL/GenBank/DDBJ databases">
        <title>The Genome Sequence of Sphaeroforma arctica JP610.</title>
        <authorList>
            <consortium name="The Broad Institute Genome Sequencing Platform"/>
            <person name="Russ C."/>
            <person name="Cuomo C."/>
            <person name="Young S.K."/>
            <person name="Zeng Q."/>
            <person name="Gargeya S."/>
            <person name="Alvarado L."/>
            <person name="Berlin A."/>
            <person name="Chapman S.B."/>
            <person name="Chen Z."/>
            <person name="Freedman E."/>
            <person name="Gellesch M."/>
            <person name="Goldberg J."/>
            <person name="Griggs A."/>
            <person name="Gujja S."/>
            <person name="Heilman E."/>
            <person name="Heiman D."/>
            <person name="Howarth C."/>
            <person name="Mehta T."/>
            <person name="Neiman D."/>
            <person name="Pearson M."/>
            <person name="Roberts A."/>
            <person name="Saif S."/>
            <person name="Shea T."/>
            <person name="Shenoy N."/>
            <person name="Sisk P."/>
            <person name="Stolte C."/>
            <person name="Sykes S."/>
            <person name="White J."/>
            <person name="Yandava C."/>
            <person name="Burger G."/>
            <person name="Gray M.W."/>
            <person name="Holland P.W.H."/>
            <person name="King N."/>
            <person name="Lang F.B.F."/>
            <person name="Roger A.J."/>
            <person name="Ruiz-Trillo I."/>
            <person name="Haas B."/>
            <person name="Nusbaum C."/>
            <person name="Birren B."/>
        </authorList>
    </citation>
    <scope>NUCLEOTIDE SEQUENCE [LARGE SCALE GENOMIC DNA]</scope>
    <source>
        <strain evidence="2 3">JP610</strain>
    </source>
</reference>
<sequence>MHHAGETTSKDRKDKCKDTKGGEANKSEDDLINADNGEDEMKVSSAEDTTDSTNKNSTTAPNNNSNNSRNIGQGDRADNNDDNTTTTTHNNNNDNKNAGTHSQYNSQDDDTRSVGTNPSIDFSALSINSPGPAPGTGRDSPGAGSLPEGGVSLNAAARLAMKEMYESSTGSLPSSPLAARHGQAFTETGSTGSVGTMGGAVASGSWGAVVSAGGTIWTAVYEKS</sequence>
<dbReference type="EMBL" id="KQ241905">
    <property type="protein sequence ID" value="KNC82665.1"/>
    <property type="molecule type" value="Genomic_DNA"/>
</dbReference>